<accession>A0ABX6H3Q9</accession>
<dbReference type="RefSeq" id="WP_159423688.1">
    <property type="nucleotide sequence ID" value="NZ_CP047180.1"/>
</dbReference>
<proteinExistence type="predicted"/>
<dbReference type="Proteomes" id="UP000464597">
    <property type="component" value="Chromosome"/>
</dbReference>
<sequence>MNEDDGRDDGRDDDGEREVAAEYLRAELRPRTLTWLRVTIDALLGGGVMTTHDLVITRLDTGAEVIRTPADIGDPYVLLGQIELELETKTTAEFLEEWRRE</sequence>
<protein>
    <submittedName>
        <fullName evidence="1">Uncharacterized protein</fullName>
    </submittedName>
</protein>
<dbReference type="EMBL" id="CP047180">
    <property type="protein sequence ID" value="QHC64278.1"/>
    <property type="molecule type" value="Genomic_DNA"/>
</dbReference>
<reference evidence="2" key="1">
    <citation type="submission" date="2019-12" db="EMBL/GenBank/DDBJ databases">
        <title>Complete and draft genome sequences of new strains and members of some known species of the genus Rathayibacter isolated from plants.</title>
        <authorList>
            <person name="Tarlachkov S.V."/>
            <person name="Starodumova I.P."/>
            <person name="Dorofeeva L.V."/>
            <person name="Prisyazhnaya N.V."/>
            <person name="Leyn S."/>
            <person name="Zlamal J."/>
            <person name="Elan M."/>
            <person name="Osterman A.L."/>
            <person name="Nadler S."/>
            <person name="Subbotin S.A."/>
            <person name="Evtushenko L.I."/>
        </authorList>
    </citation>
    <scope>NUCLEOTIDE SEQUENCE [LARGE SCALE GENOMIC DNA]</scope>
    <source>
        <strain evidence="2">VKM Ac-2802</strain>
    </source>
</reference>
<evidence type="ECO:0000313" key="2">
    <source>
        <dbReference type="Proteomes" id="UP000464597"/>
    </source>
</evidence>
<keyword evidence="2" id="KW-1185">Reference proteome</keyword>
<evidence type="ECO:0000313" key="1">
    <source>
        <dbReference type="EMBL" id="QHC64278.1"/>
    </source>
</evidence>
<organism evidence="1 2">
    <name type="scientific">Rathayibacter festucae</name>
    <dbReference type="NCBI Taxonomy" id="110937"/>
    <lineage>
        <taxon>Bacteria</taxon>
        <taxon>Bacillati</taxon>
        <taxon>Actinomycetota</taxon>
        <taxon>Actinomycetes</taxon>
        <taxon>Micrococcales</taxon>
        <taxon>Microbacteriaceae</taxon>
        <taxon>Rathayibacter</taxon>
    </lineage>
</organism>
<name>A0ABX6H3Q9_9MICO</name>
<gene>
    <name evidence="1" type="ORF">GSU69_17405</name>
</gene>